<dbReference type="SUPFAM" id="SSF47413">
    <property type="entry name" value="lambda repressor-like DNA-binding domains"/>
    <property type="match status" value="1"/>
</dbReference>
<dbReference type="InterPro" id="IPR010982">
    <property type="entry name" value="Lambda_DNA-bd_dom_sf"/>
</dbReference>
<proteinExistence type="predicted"/>
<dbReference type="GO" id="GO:0003677">
    <property type="term" value="F:DNA binding"/>
    <property type="evidence" value="ECO:0007669"/>
    <property type="project" value="UniProtKB-KW"/>
</dbReference>
<dbReference type="PANTHER" id="PTHR46797:SF2">
    <property type="entry name" value="TRANSCRIPTIONAL REGULATOR"/>
    <property type="match status" value="1"/>
</dbReference>
<dbReference type="Pfam" id="PF01381">
    <property type="entry name" value="HTH_3"/>
    <property type="match status" value="1"/>
</dbReference>
<dbReference type="PANTHER" id="PTHR46797">
    <property type="entry name" value="HTH-TYPE TRANSCRIPTIONAL REGULATOR"/>
    <property type="match status" value="1"/>
</dbReference>
<sequence>MNIGIRIQELRKANHMTARTLAEKINISPSFISAIENDTTKLSLKTLTHICEALGVSLSDFFNPKLSPTDQKLITVIMSLPEQKKYELLQFLTGLEEK</sequence>
<evidence type="ECO:0000313" key="4">
    <source>
        <dbReference type="Proteomes" id="UP000094469"/>
    </source>
</evidence>
<dbReference type="GO" id="GO:0005829">
    <property type="term" value="C:cytosol"/>
    <property type="evidence" value="ECO:0007669"/>
    <property type="project" value="TreeGrafter"/>
</dbReference>
<feature type="domain" description="HTH cro/C1-type" evidence="2">
    <location>
        <begin position="7"/>
        <end position="61"/>
    </location>
</feature>
<dbReference type="SMART" id="SM00530">
    <property type="entry name" value="HTH_XRE"/>
    <property type="match status" value="1"/>
</dbReference>
<accession>A0A1E5HBS8</accession>
<dbReference type="EMBL" id="MIKC01000019">
    <property type="protein sequence ID" value="OEG22397.1"/>
    <property type="molecule type" value="Genomic_DNA"/>
</dbReference>
<dbReference type="InterPro" id="IPR001387">
    <property type="entry name" value="Cro/C1-type_HTH"/>
</dbReference>
<dbReference type="GO" id="GO:0003700">
    <property type="term" value="F:DNA-binding transcription factor activity"/>
    <property type="evidence" value="ECO:0007669"/>
    <property type="project" value="TreeGrafter"/>
</dbReference>
<keyword evidence="4" id="KW-1185">Reference proteome</keyword>
<dbReference type="RefSeq" id="WP_069640184.1">
    <property type="nucleotide sequence ID" value="NZ_JAFBEZ010000034.1"/>
</dbReference>
<keyword evidence="1" id="KW-0238">DNA-binding</keyword>
<dbReference type="Gene3D" id="1.10.260.40">
    <property type="entry name" value="lambda repressor-like DNA-binding domains"/>
    <property type="match status" value="1"/>
</dbReference>
<dbReference type="Proteomes" id="UP000094469">
    <property type="component" value="Unassembled WGS sequence"/>
</dbReference>
<dbReference type="PROSITE" id="PS50943">
    <property type="entry name" value="HTH_CROC1"/>
    <property type="match status" value="1"/>
</dbReference>
<dbReference type="AlphaFoldDB" id="A0A1E5HBS8"/>
<organism evidence="3 4">
    <name type="scientific">Enterococcus ureilyticus</name>
    <dbReference type="NCBI Taxonomy" id="1131292"/>
    <lineage>
        <taxon>Bacteria</taxon>
        <taxon>Bacillati</taxon>
        <taxon>Bacillota</taxon>
        <taxon>Bacilli</taxon>
        <taxon>Lactobacillales</taxon>
        <taxon>Enterococcaceae</taxon>
        <taxon>Enterococcus</taxon>
    </lineage>
</organism>
<evidence type="ECO:0000259" key="2">
    <source>
        <dbReference type="PROSITE" id="PS50943"/>
    </source>
</evidence>
<evidence type="ECO:0000313" key="3">
    <source>
        <dbReference type="EMBL" id="OEG22397.1"/>
    </source>
</evidence>
<dbReference type="STRING" id="1131292.BCR24_15750"/>
<comment type="caution">
    <text evidence="3">The sequence shown here is derived from an EMBL/GenBank/DDBJ whole genome shotgun (WGS) entry which is preliminary data.</text>
</comment>
<reference evidence="4" key="1">
    <citation type="submission" date="2016-09" db="EMBL/GenBank/DDBJ databases">
        <authorList>
            <person name="Gulvik C.A."/>
        </authorList>
    </citation>
    <scope>NUCLEOTIDE SEQUENCE [LARGE SCALE GENOMIC DNA]</scope>
    <source>
        <strain evidence="4">LMG 26676</strain>
    </source>
</reference>
<dbReference type="OrthoDB" id="9814553at2"/>
<dbReference type="CDD" id="cd00093">
    <property type="entry name" value="HTH_XRE"/>
    <property type="match status" value="1"/>
</dbReference>
<protein>
    <submittedName>
        <fullName evidence="3">Transcriptional regulator</fullName>
    </submittedName>
</protein>
<gene>
    <name evidence="3" type="ORF">BCR24_15750</name>
</gene>
<dbReference type="InterPro" id="IPR050807">
    <property type="entry name" value="TransReg_Diox_bact_type"/>
</dbReference>
<name>A0A1E5HBS8_9ENTE</name>
<evidence type="ECO:0000256" key="1">
    <source>
        <dbReference type="ARBA" id="ARBA00023125"/>
    </source>
</evidence>